<protein>
    <submittedName>
        <fullName evidence="4">Uncharacterized protein</fullName>
    </submittedName>
</protein>
<gene>
    <name evidence="4" type="ORF">Hs30E_19470</name>
</gene>
<sequence length="90" mass="10175">MSGNKILSSLGTPISVGTPKTDNNFYQDTRDTVISLTEKVKSLEKSLSEEKEARIKLSDKVDDIIKSHHQDIMWYIGIIVTIVLAFFFNN</sequence>
<accession>A0A6A0BF43</accession>
<comment type="caution">
    <text evidence="4">The sequence shown here is derived from an EMBL/GenBank/DDBJ whole genome shotgun (WGS) entry which is preliminary data.</text>
</comment>
<evidence type="ECO:0000256" key="3">
    <source>
        <dbReference type="SAM" id="Phobius"/>
    </source>
</evidence>
<dbReference type="EMBL" id="BLLI01000088">
    <property type="protein sequence ID" value="GFH43396.1"/>
    <property type="molecule type" value="Genomic_DNA"/>
</dbReference>
<dbReference type="Proteomes" id="UP000480303">
    <property type="component" value="Unassembled WGS sequence"/>
</dbReference>
<keyword evidence="1" id="KW-0175">Coiled coil</keyword>
<keyword evidence="5" id="KW-1185">Reference proteome</keyword>
<keyword evidence="3" id="KW-1133">Transmembrane helix</keyword>
<dbReference type="AlphaFoldDB" id="A0A6A0BF43"/>
<name>A0A6A0BF43_9LACT</name>
<evidence type="ECO:0000256" key="2">
    <source>
        <dbReference type="SAM" id="MobiDB-lite"/>
    </source>
</evidence>
<organism evidence="4 5">
    <name type="scientific">Pseudolactococcus hodotermopsidis</name>
    <dbReference type="NCBI Taxonomy" id="2709157"/>
    <lineage>
        <taxon>Bacteria</taxon>
        <taxon>Bacillati</taxon>
        <taxon>Bacillota</taxon>
        <taxon>Bacilli</taxon>
        <taxon>Lactobacillales</taxon>
        <taxon>Streptococcaceae</taxon>
        <taxon>Pseudolactococcus</taxon>
    </lineage>
</organism>
<evidence type="ECO:0000313" key="4">
    <source>
        <dbReference type="EMBL" id="GFH43396.1"/>
    </source>
</evidence>
<feature type="region of interest" description="Disordered" evidence="2">
    <location>
        <begin position="1"/>
        <end position="23"/>
    </location>
</feature>
<dbReference type="Gene3D" id="1.20.5.390">
    <property type="entry name" value="L1 transposable element, trimerization domain"/>
    <property type="match status" value="1"/>
</dbReference>
<evidence type="ECO:0000256" key="1">
    <source>
        <dbReference type="SAM" id="Coils"/>
    </source>
</evidence>
<feature type="compositionally biased region" description="Polar residues" evidence="2">
    <location>
        <begin position="1"/>
        <end position="12"/>
    </location>
</feature>
<feature type="coiled-coil region" evidence="1">
    <location>
        <begin position="33"/>
        <end position="60"/>
    </location>
</feature>
<proteinExistence type="predicted"/>
<evidence type="ECO:0000313" key="5">
    <source>
        <dbReference type="Proteomes" id="UP000480303"/>
    </source>
</evidence>
<reference evidence="4 5" key="1">
    <citation type="submission" date="2020-02" db="EMBL/GenBank/DDBJ databases">
        <title>Draft genome sequence of Lactococcus sp. Hs30E4-3.</title>
        <authorList>
            <person name="Noda S."/>
            <person name="Yuki M."/>
            <person name="Ohkuma M."/>
        </authorList>
    </citation>
    <scope>NUCLEOTIDE SEQUENCE [LARGE SCALE GENOMIC DNA]</scope>
    <source>
        <strain evidence="4 5">Hs30E4-3</strain>
    </source>
</reference>
<feature type="transmembrane region" description="Helical" evidence="3">
    <location>
        <begin position="72"/>
        <end position="88"/>
    </location>
</feature>
<dbReference type="RefSeq" id="WP_172209832.1">
    <property type="nucleotide sequence ID" value="NZ_BLLI01000088.1"/>
</dbReference>
<keyword evidence="3" id="KW-0472">Membrane</keyword>
<keyword evidence="3" id="KW-0812">Transmembrane</keyword>